<dbReference type="InterPro" id="IPR036291">
    <property type="entry name" value="NAD(P)-bd_dom_sf"/>
</dbReference>
<keyword evidence="3" id="KW-0560">Oxidoreductase</keyword>
<dbReference type="Pfam" id="PF00106">
    <property type="entry name" value="adh_short"/>
    <property type="match status" value="1"/>
</dbReference>
<protein>
    <submittedName>
        <fullName evidence="4">SDR family NAD(P)-dependent oxidoreductase</fullName>
    </submittedName>
</protein>
<gene>
    <name evidence="4" type="ORF">JZO69_05530</name>
</gene>
<dbReference type="PANTHER" id="PTHR43391">
    <property type="entry name" value="RETINOL DEHYDROGENASE-RELATED"/>
    <property type="match status" value="1"/>
</dbReference>
<dbReference type="SUPFAM" id="SSF51735">
    <property type="entry name" value="NAD(P)-binding Rossmann-fold domains"/>
    <property type="match status" value="1"/>
</dbReference>
<proteinExistence type="inferred from homology"/>
<comment type="similarity">
    <text evidence="1">Belongs to the short-chain dehydrogenases/reductases (SDR) family.</text>
</comment>
<evidence type="ECO:0000256" key="2">
    <source>
        <dbReference type="ARBA" id="ARBA00022857"/>
    </source>
</evidence>
<dbReference type="Gene3D" id="3.40.50.720">
    <property type="entry name" value="NAD(P)-binding Rossmann-like Domain"/>
    <property type="match status" value="1"/>
</dbReference>
<sequence>MDVSKCKEVFSAVEKTFKAFGDFTVIVNNAGIGPITPIDTITQEQFDEVFRINAGGVIWGIQAVHVNFFVYLDLV</sequence>
<evidence type="ECO:0000256" key="1">
    <source>
        <dbReference type="ARBA" id="ARBA00006484"/>
    </source>
</evidence>
<evidence type="ECO:0000313" key="4">
    <source>
        <dbReference type="EMBL" id="MBO0439810.1"/>
    </source>
</evidence>
<reference evidence="4 5" key="1">
    <citation type="submission" date="2021-03" db="EMBL/GenBank/DDBJ databases">
        <title>Enterococcal diversity collection.</title>
        <authorList>
            <person name="Gilmore M.S."/>
            <person name="Schwartzman J."/>
            <person name="Van Tyne D."/>
            <person name="Martin M."/>
            <person name="Earl A.M."/>
            <person name="Manson A.L."/>
            <person name="Straub T."/>
            <person name="Salamzade R."/>
            <person name="Saavedra J."/>
            <person name="Lebreton F."/>
            <person name="Prichula J."/>
            <person name="Schaufler K."/>
            <person name="Gaca A."/>
            <person name="Sgardioli B."/>
            <person name="Wagenaar J."/>
            <person name="Strong T."/>
        </authorList>
    </citation>
    <scope>NUCLEOTIDE SEQUENCE [LARGE SCALE GENOMIC DNA]</scope>
    <source>
        <strain evidence="4 5">DIV0869a</strain>
    </source>
</reference>
<dbReference type="Proteomes" id="UP000664632">
    <property type="component" value="Unassembled WGS sequence"/>
</dbReference>
<comment type="caution">
    <text evidence="4">The sequence shown here is derived from an EMBL/GenBank/DDBJ whole genome shotgun (WGS) entry which is preliminary data.</text>
</comment>
<keyword evidence="5" id="KW-1185">Reference proteome</keyword>
<organism evidence="4 5">
    <name type="scientific">Candidatus Enterococcus ikei</name>
    <dbReference type="NCBI Taxonomy" id="2815326"/>
    <lineage>
        <taxon>Bacteria</taxon>
        <taxon>Bacillati</taxon>
        <taxon>Bacillota</taxon>
        <taxon>Bacilli</taxon>
        <taxon>Lactobacillales</taxon>
        <taxon>Enterococcaceae</taxon>
        <taxon>Enterococcus</taxon>
    </lineage>
</organism>
<dbReference type="PANTHER" id="PTHR43391:SF14">
    <property type="entry name" value="DEHYDROGENASE_REDUCTASE SDR FAMILY PROTEIN 7-LIKE"/>
    <property type="match status" value="1"/>
</dbReference>
<name>A0ABS3GX81_9ENTE</name>
<keyword evidence="2" id="KW-0521">NADP</keyword>
<dbReference type="EMBL" id="JAFLWD010000011">
    <property type="protein sequence ID" value="MBO0439810.1"/>
    <property type="molecule type" value="Genomic_DNA"/>
</dbReference>
<accession>A0ABS3GX81</accession>
<evidence type="ECO:0000256" key="3">
    <source>
        <dbReference type="ARBA" id="ARBA00023002"/>
    </source>
</evidence>
<dbReference type="InterPro" id="IPR002347">
    <property type="entry name" value="SDR_fam"/>
</dbReference>
<evidence type="ECO:0000313" key="5">
    <source>
        <dbReference type="Proteomes" id="UP000664632"/>
    </source>
</evidence>